<dbReference type="RefSeq" id="WP_248146135.1">
    <property type="nucleotide sequence ID" value="NZ_BAAAOF010000002.1"/>
</dbReference>
<dbReference type="EMBL" id="BAAAOF010000002">
    <property type="protein sequence ID" value="GAA1919804.1"/>
    <property type="molecule type" value="Genomic_DNA"/>
</dbReference>
<evidence type="ECO:0000313" key="2">
    <source>
        <dbReference type="EMBL" id="GAA1919804.1"/>
    </source>
</evidence>
<evidence type="ECO:0000313" key="3">
    <source>
        <dbReference type="Proteomes" id="UP001501343"/>
    </source>
</evidence>
<accession>A0ABN2PEM6</accession>
<keyword evidence="1" id="KW-1133">Transmembrane helix</keyword>
<reference evidence="2 3" key="1">
    <citation type="journal article" date="2019" name="Int. J. Syst. Evol. Microbiol.">
        <title>The Global Catalogue of Microorganisms (GCM) 10K type strain sequencing project: providing services to taxonomists for standard genome sequencing and annotation.</title>
        <authorList>
            <consortium name="The Broad Institute Genomics Platform"/>
            <consortium name="The Broad Institute Genome Sequencing Center for Infectious Disease"/>
            <person name="Wu L."/>
            <person name="Ma J."/>
        </authorList>
    </citation>
    <scope>NUCLEOTIDE SEQUENCE [LARGE SCALE GENOMIC DNA]</scope>
    <source>
        <strain evidence="2 3">JCM 14900</strain>
    </source>
</reference>
<protein>
    <submittedName>
        <fullName evidence="2">Uncharacterized protein</fullName>
    </submittedName>
</protein>
<feature type="transmembrane region" description="Helical" evidence="1">
    <location>
        <begin position="107"/>
        <end position="128"/>
    </location>
</feature>
<keyword evidence="3" id="KW-1185">Reference proteome</keyword>
<name>A0ABN2PEM6_9MICO</name>
<dbReference type="InterPro" id="IPR046192">
    <property type="entry name" value="DUF6220"/>
</dbReference>
<organism evidence="2 3">
    <name type="scientific">Microbacterium aoyamense</name>
    <dbReference type="NCBI Taxonomy" id="344166"/>
    <lineage>
        <taxon>Bacteria</taxon>
        <taxon>Bacillati</taxon>
        <taxon>Actinomycetota</taxon>
        <taxon>Actinomycetes</taxon>
        <taxon>Micrococcales</taxon>
        <taxon>Microbacteriaceae</taxon>
        <taxon>Microbacterium</taxon>
    </lineage>
</organism>
<feature type="transmembrane region" description="Helical" evidence="1">
    <location>
        <begin position="68"/>
        <end position="87"/>
    </location>
</feature>
<keyword evidence="1" id="KW-0812">Transmembrane</keyword>
<feature type="transmembrane region" description="Helical" evidence="1">
    <location>
        <begin position="45"/>
        <end position="61"/>
    </location>
</feature>
<evidence type="ECO:0000256" key="1">
    <source>
        <dbReference type="SAM" id="Phobius"/>
    </source>
</evidence>
<dbReference type="Proteomes" id="UP001501343">
    <property type="component" value="Unassembled WGS sequence"/>
</dbReference>
<keyword evidence="1" id="KW-0472">Membrane</keyword>
<gene>
    <name evidence="2" type="ORF">GCM10009775_10510</name>
</gene>
<comment type="caution">
    <text evidence="2">The sequence shown here is derived from an EMBL/GenBank/DDBJ whole genome shotgun (WGS) entry which is preliminary data.</text>
</comment>
<proteinExistence type="predicted"/>
<dbReference type="Pfam" id="PF19728">
    <property type="entry name" value="DUF6220"/>
    <property type="match status" value="1"/>
</dbReference>
<sequence length="146" mass="15792">MRKAFLVINALLTLSLIAQLYLAALGVFSEPEEELFRFHGMNGRIILPILLILWIVFGFIARIGRTNIILTFVCLVLLALQTAYFIIAGAMGASPPPNATTPGATSYVLALHGLGGTVLLLLTAWVFVRVKAMGPIVRRSADALQT</sequence>